<comment type="caution">
    <text evidence="4">The sequence shown here is derived from an EMBL/GenBank/DDBJ whole genome shotgun (WGS) entry which is preliminary data.</text>
</comment>
<dbReference type="InterPro" id="IPR036866">
    <property type="entry name" value="RibonucZ/Hydroxyglut_hydro"/>
</dbReference>
<dbReference type="InterPro" id="IPR022712">
    <property type="entry name" value="Beta_Casp"/>
</dbReference>
<dbReference type="GO" id="GO:0004521">
    <property type="term" value="F:RNA endonuclease activity"/>
    <property type="evidence" value="ECO:0007669"/>
    <property type="project" value="TreeGrafter"/>
</dbReference>
<dbReference type="PANTHER" id="PTHR11203:SF37">
    <property type="entry name" value="INTEGRATOR COMPLEX SUBUNIT 11"/>
    <property type="match status" value="1"/>
</dbReference>
<evidence type="ECO:0000313" key="5">
    <source>
        <dbReference type="Proteomes" id="UP000231143"/>
    </source>
</evidence>
<accession>A0A2H0E002</accession>
<reference evidence="4 5" key="1">
    <citation type="submission" date="2017-09" db="EMBL/GenBank/DDBJ databases">
        <title>Depth-based differentiation of microbial function through sediment-hosted aquifers and enrichment of novel symbionts in the deep terrestrial subsurface.</title>
        <authorList>
            <person name="Probst A.J."/>
            <person name="Ladd B."/>
            <person name="Jarett J.K."/>
            <person name="Geller-Mcgrath D.E."/>
            <person name="Sieber C.M."/>
            <person name="Emerson J.B."/>
            <person name="Anantharaman K."/>
            <person name="Thomas B.C."/>
            <person name="Malmstrom R."/>
            <person name="Stieglmeier M."/>
            <person name="Klingl A."/>
            <person name="Woyke T."/>
            <person name="Ryan C.M."/>
            <person name="Banfield J.F."/>
        </authorList>
    </citation>
    <scope>NUCLEOTIDE SEQUENCE [LARGE SCALE GENOMIC DNA]</scope>
    <source>
        <strain evidence="4">CG22_combo_CG10-13_8_21_14_all_36_13</strain>
    </source>
</reference>
<evidence type="ECO:0000259" key="2">
    <source>
        <dbReference type="SMART" id="SM00849"/>
    </source>
</evidence>
<dbReference type="GO" id="GO:0016787">
    <property type="term" value="F:hydrolase activity"/>
    <property type="evidence" value="ECO:0007669"/>
    <property type="project" value="UniProtKB-KW"/>
</dbReference>
<name>A0A2H0E002_9BACT</name>
<proteinExistence type="predicted"/>
<dbReference type="InterPro" id="IPR011108">
    <property type="entry name" value="RMMBL"/>
</dbReference>
<evidence type="ECO:0000313" key="4">
    <source>
        <dbReference type="EMBL" id="PIP87150.1"/>
    </source>
</evidence>
<dbReference type="Gene3D" id="3.40.50.10890">
    <property type="match status" value="1"/>
</dbReference>
<dbReference type="Gene3D" id="3.60.15.10">
    <property type="entry name" value="Ribonuclease Z/Hydroxyacylglutathione hydrolase-like"/>
    <property type="match status" value="1"/>
</dbReference>
<dbReference type="PANTHER" id="PTHR11203">
    <property type="entry name" value="CLEAVAGE AND POLYADENYLATION SPECIFICITY FACTOR FAMILY MEMBER"/>
    <property type="match status" value="1"/>
</dbReference>
<dbReference type="Pfam" id="PF00753">
    <property type="entry name" value="Lactamase_B"/>
    <property type="match status" value="1"/>
</dbReference>
<feature type="domain" description="Metallo-beta-lactamase" evidence="2">
    <location>
        <begin position="16"/>
        <end position="209"/>
    </location>
</feature>
<dbReference type="Pfam" id="PF07521">
    <property type="entry name" value="RMMBL"/>
    <property type="match status" value="1"/>
</dbReference>
<dbReference type="Pfam" id="PF10996">
    <property type="entry name" value="Beta-Casp"/>
    <property type="match status" value="1"/>
</dbReference>
<dbReference type="EMBL" id="PCTT01000023">
    <property type="protein sequence ID" value="PIP87150.1"/>
    <property type="molecule type" value="Genomic_DNA"/>
</dbReference>
<dbReference type="AlphaFoldDB" id="A0A2H0E002"/>
<dbReference type="InterPro" id="IPR050698">
    <property type="entry name" value="MBL"/>
</dbReference>
<dbReference type="SMART" id="SM00849">
    <property type="entry name" value="Lactamase_B"/>
    <property type="match status" value="1"/>
</dbReference>
<gene>
    <name evidence="4" type="ORF">COW81_01885</name>
</gene>
<sequence>MNKSKLYFYGGVETVTGANFVLEDKTTSPGVKIMIDCGLVQGGESAEKKNYEKFVYNPSDIDFLIVTHAHMDHIGRIPKLVKDGFKGVIYSTKETREIVVHMFEDELRLMRFDNEGNGSEPLFTEGDILKTMSLWKDKNYYEDFDIGTYRVNFKDAGHVLGSIMVEIERGGQKIVFTGDLGNSPSPFLRDTDLVDDANYLVMESVYGDRNHESKETRTGILKKVIKDSIERGGTLLIPAFSLERTQIILYEINKLVENKDIPSIPVFLDSPLAIKITDIYRAHREELKASVQKEIYGGDDIFDFPNLKITKSFVDSKEINNTPNPKIIIAGSGMSYGGRIVNHEKKYLGDQNNTILFVGYQAGGSLGRQIQEGKRQVSVNGENVFVRAHIESIMSYSSHKDSLHLIDFVSNSADTLKKVFVAMGEPKSSLFLAQRLRDYLGVDATVPKLNDGVDIEV</sequence>
<evidence type="ECO:0000256" key="1">
    <source>
        <dbReference type="ARBA" id="ARBA00022801"/>
    </source>
</evidence>
<dbReference type="Proteomes" id="UP000231143">
    <property type="component" value="Unassembled WGS sequence"/>
</dbReference>
<dbReference type="CDD" id="cd16295">
    <property type="entry name" value="TTHA0252-CPSF-like_MBL-fold"/>
    <property type="match status" value="1"/>
</dbReference>
<feature type="domain" description="Beta-Casp" evidence="3">
    <location>
        <begin position="245"/>
        <end position="370"/>
    </location>
</feature>
<dbReference type="InterPro" id="IPR001279">
    <property type="entry name" value="Metallo-B-lactamas"/>
</dbReference>
<evidence type="ECO:0000259" key="3">
    <source>
        <dbReference type="SMART" id="SM01027"/>
    </source>
</evidence>
<dbReference type="SMART" id="SM01027">
    <property type="entry name" value="Beta-Casp"/>
    <property type="match status" value="1"/>
</dbReference>
<protein>
    <submittedName>
        <fullName evidence="4">MBL fold metallo-hydrolase</fullName>
    </submittedName>
</protein>
<organism evidence="4 5">
    <name type="scientific">Candidatus Campbellbacteria bacterium CG22_combo_CG10-13_8_21_14_all_36_13</name>
    <dbReference type="NCBI Taxonomy" id="1974529"/>
    <lineage>
        <taxon>Bacteria</taxon>
        <taxon>Candidatus Campbelliibacteriota</taxon>
    </lineage>
</organism>
<keyword evidence="1 4" id="KW-0378">Hydrolase</keyword>
<dbReference type="SUPFAM" id="SSF56281">
    <property type="entry name" value="Metallo-hydrolase/oxidoreductase"/>
    <property type="match status" value="1"/>
</dbReference>